<evidence type="ECO:0000313" key="2">
    <source>
        <dbReference type="Proteomes" id="UP000034845"/>
    </source>
</evidence>
<dbReference type="EMBL" id="LBWF01000001">
    <property type="protein sequence ID" value="KKR02637.1"/>
    <property type="molecule type" value="Genomic_DNA"/>
</dbReference>
<dbReference type="Proteomes" id="UP000034845">
    <property type="component" value="Unassembled WGS sequence"/>
</dbReference>
<evidence type="ECO:0000313" key="1">
    <source>
        <dbReference type="EMBL" id="KKR02637.1"/>
    </source>
</evidence>
<comment type="caution">
    <text evidence="1">The sequence shown here is derived from an EMBL/GenBank/DDBJ whole genome shotgun (WGS) entry which is preliminary data.</text>
</comment>
<accession>A0A0G0QLU5</accession>
<reference evidence="1 2" key="1">
    <citation type="journal article" date="2015" name="Nature">
        <title>rRNA introns, odd ribosomes, and small enigmatic genomes across a large radiation of phyla.</title>
        <authorList>
            <person name="Brown C.T."/>
            <person name="Hug L.A."/>
            <person name="Thomas B.C."/>
            <person name="Sharon I."/>
            <person name="Castelle C.J."/>
            <person name="Singh A."/>
            <person name="Wilkins M.J."/>
            <person name="Williams K.H."/>
            <person name="Banfield J.F."/>
        </authorList>
    </citation>
    <scope>NUCLEOTIDE SEQUENCE [LARGE SCALE GENOMIC DNA]</scope>
    <source>
        <strain evidence="2">GW2011_GWA1_39_13</strain>
    </source>
</reference>
<dbReference type="AlphaFoldDB" id="A0A0G0QLU5"/>
<organism evidence="1 2">
    <name type="scientific">Yanofskybacteria sp. (strain GW2011_GWA1_39_13)</name>
    <dbReference type="NCBI Taxonomy" id="1619019"/>
    <lineage>
        <taxon>Bacteria</taxon>
        <taxon>Candidatus Yanofskyibacteriota</taxon>
    </lineage>
</organism>
<sequence length="63" mass="7144">MVLFPTLFESSDFKEQEDFLTSPEGCKGGFILFGIYDKLRQKYVCPGGGIGIHARLKIVFRKD</sequence>
<name>A0A0G0QLU5_YANXG</name>
<protein>
    <submittedName>
        <fullName evidence="1">Uncharacterized protein</fullName>
    </submittedName>
</protein>
<proteinExistence type="predicted"/>
<gene>
    <name evidence="1" type="ORF">UT29_C0001G0117</name>
</gene>